<accession>A0A934KJ47</accession>
<dbReference type="Gene3D" id="3.40.50.1220">
    <property type="entry name" value="TPP-binding domain"/>
    <property type="match status" value="1"/>
</dbReference>
<keyword evidence="3 4" id="KW-0786">Thiamine pyrophosphate</keyword>
<feature type="domain" description="Thiamine pyrophosphate enzyme N-terminal TPP-binding" evidence="7">
    <location>
        <begin position="4"/>
        <end position="119"/>
    </location>
</feature>
<dbReference type="GO" id="GO:0030976">
    <property type="term" value="F:thiamine pyrophosphate binding"/>
    <property type="evidence" value="ECO:0007669"/>
    <property type="project" value="InterPro"/>
</dbReference>
<comment type="cofactor">
    <cofactor evidence="1">
        <name>thiamine diphosphate</name>
        <dbReference type="ChEBI" id="CHEBI:58937"/>
    </cofactor>
</comment>
<dbReference type="InterPro" id="IPR029035">
    <property type="entry name" value="DHS-like_NAD/FAD-binding_dom"/>
</dbReference>
<dbReference type="RefSeq" id="WP_338182371.1">
    <property type="nucleotide sequence ID" value="NZ_JAEKNQ010000059.1"/>
</dbReference>
<dbReference type="Pfam" id="PF02775">
    <property type="entry name" value="TPP_enzyme_C"/>
    <property type="match status" value="1"/>
</dbReference>
<dbReference type="InterPro" id="IPR012000">
    <property type="entry name" value="Thiamin_PyroP_enz_cen_dom"/>
</dbReference>
<dbReference type="PROSITE" id="PS00187">
    <property type="entry name" value="TPP_ENZYMES"/>
    <property type="match status" value="1"/>
</dbReference>
<dbReference type="SUPFAM" id="SSF52518">
    <property type="entry name" value="Thiamin diphosphate-binding fold (THDP-binding)"/>
    <property type="match status" value="2"/>
</dbReference>
<dbReference type="CDD" id="cd00568">
    <property type="entry name" value="TPP_enzymes"/>
    <property type="match status" value="1"/>
</dbReference>
<dbReference type="FunFam" id="3.40.50.970:FF:000007">
    <property type="entry name" value="Acetolactate synthase"/>
    <property type="match status" value="1"/>
</dbReference>
<dbReference type="PANTHER" id="PTHR18968:SF13">
    <property type="entry name" value="ACETOLACTATE SYNTHASE CATALYTIC SUBUNIT, MITOCHONDRIAL"/>
    <property type="match status" value="1"/>
</dbReference>
<evidence type="ECO:0000259" key="7">
    <source>
        <dbReference type="Pfam" id="PF02776"/>
    </source>
</evidence>
<feature type="domain" description="Thiamine pyrophosphate enzyme central" evidence="5">
    <location>
        <begin position="191"/>
        <end position="326"/>
    </location>
</feature>
<protein>
    <submittedName>
        <fullName evidence="8">Thiamine pyrophosphate-binding protein</fullName>
    </submittedName>
</protein>
<evidence type="ECO:0000313" key="9">
    <source>
        <dbReference type="Proteomes" id="UP000620075"/>
    </source>
</evidence>
<dbReference type="InterPro" id="IPR045229">
    <property type="entry name" value="TPP_enz"/>
</dbReference>
<feature type="domain" description="Thiamine pyrophosphate enzyme TPP-binding" evidence="6">
    <location>
        <begin position="389"/>
        <end position="536"/>
    </location>
</feature>
<evidence type="ECO:0000256" key="4">
    <source>
        <dbReference type="RuleBase" id="RU362132"/>
    </source>
</evidence>
<dbReference type="InterPro" id="IPR011766">
    <property type="entry name" value="TPP_enzyme_TPP-bd"/>
</dbReference>
<dbReference type="GO" id="GO:0000287">
    <property type="term" value="F:magnesium ion binding"/>
    <property type="evidence" value="ECO:0007669"/>
    <property type="project" value="InterPro"/>
</dbReference>
<comment type="caution">
    <text evidence="8">The sequence shown here is derived from an EMBL/GenBank/DDBJ whole genome shotgun (WGS) entry which is preliminary data.</text>
</comment>
<organism evidence="8 9">
    <name type="scientific">Candidatus Dormiibacter inghamiae</name>
    <dbReference type="NCBI Taxonomy" id="3127013"/>
    <lineage>
        <taxon>Bacteria</taxon>
        <taxon>Bacillati</taxon>
        <taxon>Candidatus Dormiibacterota</taxon>
        <taxon>Candidatus Dormibacteria</taxon>
        <taxon>Candidatus Dormibacterales</taxon>
        <taxon>Candidatus Dormibacteraceae</taxon>
        <taxon>Candidatus Dormiibacter</taxon>
    </lineage>
</organism>
<dbReference type="GO" id="GO:0009099">
    <property type="term" value="P:L-valine biosynthetic process"/>
    <property type="evidence" value="ECO:0007669"/>
    <property type="project" value="TreeGrafter"/>
</dbReference>
<dbReference type="Pfam" id="PF02776">
    <property type="entry name" value="TPP_enzyme_N"/>
    <property type="match status" value="1"/>
</dbReference>
<dbReference type="GO" id="GO:0009097">
    <property type="term" value="P:isoleucine biosynthetic process"/>
    <property type="evidence" value="ECO:0007669"/>
    <property type="project" value="TreeGrafter"/>
</dbReference>
<evidence type="ECO:0000256" key="3">
    <source>
        <dbReference type="ARBA" id="ARBA00023052"/>
    </source>
</evidence>
<evidence type="ECO:0000313" key="8">
    <source>
        <dbReference type="EMBL" id="MBJ7604546.1"/>
    </source>
</evidence>
<dbReference type="Gene3D" id="3.40.50.970">
    <property type="match status" value="2"/>
</dbReference>
<sequence length="552" mass="58610">MTRTIADAVVEVLLDEQVPFAAGLPGSGVMDYLDGIYRKAAPRFVLVRHEQVGIHMALGYAEYTGRPAAMLVSRSPGASNSVIGVQAAFAEGSPVVLISSHVASGARGLGAFQEIDLESLFRPITKMSVEVRAAQRVPETLQEAFRVAVSARPGPVHVSIPLDFPSAEYAGRLSVPSRCVVGRALPALEAVEAAVAILLAAERPAIIAGGGVTKSGAAGLVLDLAERLGAAVTNSWGKKAVREDHHLCTGTIGRGGTGASAAVLHEADVVLALGLRFSEFATEDYRMRFGPEQRLIQIDIDPATVGRVLPVSVGMAADARMALEEILTAVRREREPGWNPQRVAEIHGHRRAWEESISGVDWDAMPIVTPRLVRDLRRALDPDAVICTDSGNFNYWLARYLPATADGSYIYPAAAGPMGCGLPAAMGIKLAFPERQVVAVAGDGGFAMTMQDLETCVREKIGVVAVVVNNFGYGNIKIRQQTKFGNRLIGSEFGNPDFAAVAELFGAQGETVSRPSEIAPALARALEASGPAVVDVHVDPAEICTATIDRWW</sequence>
<dbReference type="InterPro" id="IPR000399">
    <property type="entry name" value="TPP-bd_CS"/>
</dbReference>
<dbReference type="AlphaFoldDB" id="A0A934KJ47"/>
<name>A0A934KJ47_9BACT</name>
<dbReference type="PANTHER" id="PTHR18968">
    <property type="entry name" value="THIAMINE PYROPHOSPHATE ENZYMES"/>
    <property type="match status" value="1"/>
</dbReference>
<dbReference type="Pfam" id="PF00205">
    <property type="entry name" value="TPP_enzyme_M"/>
    <property type="match status" value="1"/>
</dbReference>
<dbReference type="EMBL" id="JAEKNQ010000059">
    <property type="protein sequence ID" value="MBJ7604546.1"/>
    <property type="molecule type" value="Genomic_DNA"/>
</dbReference>
<evidence type="ECO:0000256" key="1">
    <source>
        <dbReference type="ARBA" id="ARBA00001964"/>
    </source>
</evidence>
<dbReference type="GO" id="GO:0003984">
    <property type="term" value="F:acetolactate synthase activity"/>
    <property type="evidence" value="ECO:0007669"/>
    <property type="project" value="TreeGrafter"/>
</dbReference>
<evidence type="ECO:0000256" key="2">
    <source>
        <dbReference type="ARBA" id="ARBA00007812"/>
    </source>
</evidence>
<dbReference type="InterPro" id="IPR029061">
    <property type="entry name" value="THDP-binding"/>
</dbReference>
<gene>
    <name evidence="8" type="ORF">JF888_15430</name>
</gene>
<dbReference type="CDD" id="cd07035">
    <property type="entry name" value="TPP_PYR_POX_like"/>
    <property type="match status" value="1"/>
</dbReference>
<dbReference type="GO" id="GO:0050660">
    <property type="term" value="F:flavin adenine dinucleotide binding"/>
    <property type="evidence" value="ECO:0007669"/>
    <property type="project" value="TreeGrafter"/>
</dbReference>
<dbReference type="SUPFAM" id="SSF52467">
    <property type="entry name" value="DHS-like NAD/FAD-binding domain"/>
    <property type="match status" value="1"/>
</dbReference>
<evidence type="ECO:0000259" key="6">
    <source>
        <dbReference type="Pfam" id="PF02775"/>
    </source>
</evidence>
<proteinExistence type="inferred from homology"/>
<comment type="similarity">
    <text evidence="2 4">Belongs to the TPP enzyme family.</text>
</comment>
<reference evidence="8 9" key="1">
    <citation type="submission" date="2020-10" db="EMBL/GenBank/DDBJ databases">
        <title>Ca. Dormibacterota MAGs.</title>
        <authorList>
            <person name="Montgomery K."/>
        </authorList>
    </citation>
    <scope>NUCLEOTIDE SEQUENCE [LARGE SCALE GENOMIC DNA]</scope>
    <source>
        <strain evidence="8">SC8811_S16_3</strain>
    </source>
</reference>
<evidence type="ECO:0000259" key="5">
    <source>
        <dbReference type="Pfam" id="PF00205"/>
    </source>
</evidence>
<dbReference type="Proteomes" id="UP000620075">
    <property type="component" value="Unassembled WGS sequence"/>
</dbReference>
<dbReference type="GO" id="GO:0005948">
    <property type="term" value="C:acetolactate synthase complex"/>
    <property type="evidence" value="ECO:0007669"/>
    <property type="project" value="TreeGrafter"/>
</dbReference>
<dbReference type="InterPro" id="IPR012001">
    <property type="entry name" value="Thiamin_PyroP_enz_TPP-bd_dom"/>
</dbReference>